<evidence type="ECO:0000313" key="2">
    <source>
        <dbReference type="Proteomes" id="UP000178880"/>
    </source>
</evidence>
<reference evidence="1 2" key="1">
    <citation type="journal article" date="2016" name="Nat. Commun.">
        <title>Thousands of microbial genomes shed light on interconnected biogeochemical processes in an aquifer system.</title>
        <authorList>
            <person name="Anantharaman K."/>
            <person name="Brown C.T."/>
            <person name="Hug L.A."/>
            <person name="Sharon I."/>
            <person name="Castelle C.J."/>
            <person name="Probst A.J."/>
            <person name="Thomas B.C."/>
            <person name="Singh A."/>
            <person name="Wilkins M.J."/>
            <person name="Karaoz U."/>
            <person name="Brodie E.L."/>
            <person name="Williams K.H."/>
            <person name="Hubbard S.S."/>
            <person name="Banfield J.F."/>
        </authorList>
    </citation>
    <scope>NUCLEOTIDE SEQUENCE [LARGE SCALE GENOMIC DNA]</scope>
</reference>
<organism evidence="1 2">
    <name type="scientific">Candidatus Liptonbacteria bacterium RIFCSPLOWO2_01_FULL_52_25</name>
    <dbReference type="NCBI Taxonomy" id="1798650"/>
    <lineage>
        <taxon>Bacteria</taxon>
        <taxon>Candidatus Liptoniibacteriota</taxon>
    </lineage>
</organism>
<evidence type="ECO:0000313" key="1">
    <source>
        <dbReference type="EMBL" id="OGY99601.1"/>
    </source>
</evidence>
<gene>
    <name evidence="1" type="ORF">A2945_03070</name>
</gene>
<dbReference type="Proteomes" id="UP000178880">
    <property type="component" value="Unassembled WGS sequence"/>
</dbReference>
<name>A0A1G2CEG7_9BACT</name>
<accession>A0A1G2CEG7</accession>
<proteinExistence type="predicted"/>
<comment type="caution">
    <text evidence="1">The sequence shown here is derived from an EMBL/GenBank/DDBJ whole genome shotgun (WGS) entry which is preliminary data.</text>
</comment>
<protein>
    <submittedName>
        <fullName evidence="1">Uncharacterized protein</fullName>
    </submittedName>
</protein>
<sequence>MANLGAEVSRIISLQEQHEVVLAKEALSRAHKIIIEIKTLPDMKTRLQEMNALSDVIDNILEPQPTLHISTQHIKSYFVPFVVRLMAG</sequence>
<dbReference type="EMBL" id="MHLA01000014">
    <property type="protein sequence ID" value="OGY99601.1"/>
    <property type="molecule type" value="Genomic_DNA"/>
</dbReference>
<dbReference type="AlphaFoldDB" id="A0A1G2CEG7"/>
<dbReference type="STRING" id="1798650.A2945_03070"/>